<keyword evidence="3" id="KW-0067">ATP-binding</keyword>
<comment type="caution">
    <text evidence="5">The sequence shown here is derived from an EMBL/GenBank/DDBJ whole genome shotgun (WGS) entry which is preliminary data.</text>
</comment>
<keyword evidence="2" id="KW-0547">Nucleotide-binding</keyword>
<evidence type="ECO:0000313" key="5">
    <source>
        <dbReference type="EMBL" id="GFS36075.1"/>
    </source>
</evidence>
<protein>
    <submittedName>
        <fullName evidence="5">AFG1-like ATPase family protein</fullName>
    </submittedName>
</protein>
<sequence>MRTILRSVRQSRSAFWHQGDNILSGLARKQNYLANTRFGSIYKLSFNAEIHRYTPPSFMISRALFADAAKVTSGDVSKAGPLIEYERRIASHELVDGDSCQVGTLRELQRLYDELVESADDCRLDRYAASRKASRSRWLWSRFIPQASYSPVKGLYLYGGVGTGKTMLMDLFFAQLPSSWRKKRIHFHDFMLNVHSRLRGIWKKSINDRELERLHCTVNCNGRKLERGFWGHFSGSSRDEVLVKKSRVATKKHKHQGVEDPLEVVAGEISDESILLCLDEFMVTDVADALILNRLFRHLFSNGLILVSTSNRAPDKLYEGGLQRDLFLPFISTLKAEQGFYFVGKESSSLFKQKFEQLIGKHTACPQEVEVVMGRTLQVPLGANECAYFPFEELCDKPLGAADYFGLCKSFHTLALEGVPLFGLHNRTAAYRFVTLVDVMYENKARLLCTAEGTPVELFRKVVTISDAQQMAPRTSRSRRTDDMDLCVDNELGFAKDRTISRNMLVGLTLTLCGLVLELIYFVLGFGGHMSSAWTWLTEMNSREYLEQHTSMLAEKQPLWEENSLQA</sequence>
<evidence type="ECO:0000256" key="3">
    <source>
        <dbReference type="ARBA" id="ARBA00022840"/>
    </source>
</evidence>
<dbReference type="AlphaFoldDB" id="A0A7J0DIS5"/>
<dbReference type="InterPro" id="IPR005654">
    <property type="entry name" value="ATPase_AFG1-like"/>
</dbReference>
<dbReference type="GO" id="GO:0016887">
    <property type="term" value="F:ATP hydrolysis activity"/>
    <property type="evidence" value="ECO:0007669"/>
    <property type="project" value="InterPro"/>
</dbReference>
<reference evidence="6" key="1">
    <citation type="submission" date="2019-07" db="EMBL/GenBank/DDBJ databases">
        <title>De Novo Assembly of kiwifruit Actinidia rufa.</title>
        <authorList>
            <person name="Sugita-Konishi S."/>
            <person name="Sato K."/>
            <person name="Mori E."/>
            <person name="Abe Y."/>
            <person name="Kisaki G."/>
            <person name="Hamano K."/>
            <person name="Suezawa K."/>
            <person name="Otani M."/>
            <person name="Fukuda T."/>
            <person name="Manabe T."/>
            <person name="Gomi K."/>
            <person name="Tabuchi M."/>
            <person name="Akimitsu K."/>
            <person name="Kataoka I."/>
        </authorList>
    </citation>
    <scope>NUCLEOTIDE SEQUENCE [LARGE SCALE GENOMIC DNA]</scope>
    <source>
        <strain evidence="6">cv. Fuchu</strain>
    </source>
</reference>
<keyword evidence="4" id="KW-1133">Transmembrane helix</keyword>
<dbReference type="Proteomes" id="UP000585474">
    <property type="component" value="Unassembled WGS sequence"/>
</dbReference>
<gene>
    <name evidence="5" type="ORF">Acr_00g0043800</name>
</gene>
<dbReference type="InterPro" id="IPR027417">
    <property type="entry name" value="P-loop_NTPase"/>
</dbReference>
<dbReference type="Gene3D" id="3.40.50.300">
    <property type="entry name" value="P-loop containing nucleotide triphosphate hydrolases"/>
    <property type="match status" value="2"/>
</dbReference>
<comment type="similarity">
    <text evidence="1">Belongs to the AFG1 ATPase family.</text>
</comment>
<dbReference type="PANTHER" id="PTHR12169:SF29">
    <property type="entry name" value="AFG1-LIKE ATPASE FAMILY PROTEIN"/>
    <property type="match status" value="1"/>
</dbReference>
<dbReference type="GO" id="GO:0005524">
    <property type="term" value="F:ATP binding"/>
    <property type="evidence" value="ECO:0007669"/>
    <property type="project" value="UniProtKB-KW"/>
</dbReference>
<dbReference type="NCBIfam" id="NF040713">
    <property type="entry name" value="ZapE"/>
    <property type="match status" value="1"/>
</dbReference>
<evidence type="ECO:0000313" key="6">
    <source>
        <dbReference type="Proteomes" id="UP000585474"/>
    </source>
</evidence>
<dbReference type="GO" id="GO:0009507">
    <property type="term" value="C:chloroplast"/>
    <property type="evidence" value="ECO:0007669"/>
    <property type="project" value="TreeGrafter"/>
</dbReference>
<evidence type="ECO:0000256" key="2">
    <source>
        <dbReference type="ARBA" id="ARBA00022741"/>
    </source>
</evidence>
<accession>A0A7J0DIS5</accession>
<evidence type="ECO:0000256" key="4">
    <source>
        <dbReference type="SAM" id="Phobius"/>
    </source>
</evidence>
<dbReference type="GO" id="GO:0005739">
    <property type="term" value="C:mitochondrion"/>
    <property type="evidence" value="ECO:0007669"/>
    <property type="project" value="TreeGrafter"/>
</dbReference>
<keyword evidence="4" id="KW-0812">Transmembrane</keyword>
<keyword evidence="4" id="KW-0472">Membrane</keyword>
<dbReference type="EMBL" id="BJWL01000241">
    <property type="protein sequence ID" value="GFS36075.1"/>
    <property type="molecule type" value="Genomic_DNA"/>
</dbReference>
<proteinExistence type="inferred from homology"/>
<evidence type="ECO:0000256" key="1">
    <source>
        <dbReference type="ARBA" id="ARBA00010322"/>
    </source>
</evidence>
<keyword evidence="6" id="KW-1185">Reference proteome</keyword>
<dbReference type="PANTHER" id="PTHR12169">
    <property type="entry name" value="ATPASE N2B"/>
    <property type="match status" value="1"/>
</dbReference>
<feature type="transmembrane region" description="Helical" evidence="4">
    <location>
        <begin position="504"/>
        <end position="524"/>
    </location>
</feature>
<dbReference type="Pfam" id="PF03969">
    <property type="entry name" value="AFG1_ATPase"/>
    <property type="match status" value="2"/>
</dbReference>
<dbReference type="SUPFAM" id="SSF52540">
    <property type="entry name" value="P-loop containing nucleoside triphosphate hydrolases"/>
    <property type="match status" value="1"/>
</dbReference>
<name>A0A7J0DIS5_9ERIC</name>
<dbReference type="OrthoDB" id="548867at2759"/>
<organism evidence="5 6">
    <name type="scientific">Actinidia rufa</name>
    <dbReference type="NCBI Taxonomy" id="165716"/>
    <lineage>
        <taxon>Eukaryota</taxon>
        <taxon>Viridiplantae</taxon>
        <taxon>Streptophyta</taxon>
        <taxon>Embryophyta</taxon>
        <taxon>Tracheophyta</taxon>
        <taxon>Spermatophyta</taxon>
        <taxon>Magnoliopsida</taxon>
        <taxon>eudicotyledons</taxon>
        <taxon>Gunneridae</taxon>
        <taxon>Pentapetalae</taxon>
        <taxon>asterids</taxon>
        <taxon>Ericales</taxon>
        <taxon>Actinidiaceae</taxon>
        <taxon>Actinidia</taxon>
    </lineage>
</organism>